<gene>
    <name evidence="1" type="ORF">FMA36_11095</name>
</gene>
<sequence length="208" mass="23143">MRFIILSLVGLFATGIAYAERPKGDGIVEICAAYNPADQEDFQKEFSFGNITIPAGAVFDGTAHMFNGLKDPRDEEHMTDEVAAHGGKIWPSISDAEEKKREDDLRIDRDPGHSHQAFITDDPIKLSKHHLCEKVSAHVMVSSQWDWDARPIDVSASLYYQAYGVVSDNKIDTSFDNEVMAFKWNAQAGTLNASVIKPLNTVYELPPD</sequence>
<protein>
    <submittedName>
        <fullName evidence="1">Uncharacterized protein</fullName>
    </submittedName>
</protein>
<dbReference type="AlphaFoldDB" id="A0A857FTZ3"/>
<proteinExistence type="predicted"/>
<evidence type="ECO:0000313" key="2">
    <source>
        <dbReference type="Proteomes" id="UP000464674"/>
    </source>
</evidence>
<accession>A0A857FTZ3</accession>
<name>A0A857FTZ3_KOMXY</name>
<organism evidence="1 2">
    <name type="scientific">Komagataeibacter xylinus</name>
    <name type="common">Gluconacetobacter xylinus</name>
    <dbReference type="NCBI Taxonomy" id="28448"/>
    <lineage>
        <taxon>Bacteria</taxon>
        <taxon>Pseudomonadati</taxon>
        <taxon>Pseudomonadota</taxon>
        <taxon>Alphaproteobacteria</taxon>
        <taxon>Acetobacterales</taxon>
        <taxon>Acetobacteraceae</taxon>
        <taxon>Komagataeibacter</taxon>
    </lineage>
</organism>
<dbReference type="Proteomes" id="UP000464674">
    <property type="component" value="Chromosome"/>
</dbReference>
<dbReference type="OrthoDB" id="7281929at2"/>
<evidence type="ECO:0000313" key="1">
    <source>
        <dbReference type="EMBL" id="QHC35964.1"/>
    </source>
</evidence>
<dbReference type="EMBL" id="CP041348">
    <property type="protein sequence ID" value="QHC35964.1"/>
    <property type="molecule type" value="Genomic_DNA"/>
</dbReference>
<reference evidence="1 2" key="1">
    <citation type="journal article" date="2020" name="Carbohydr. Polym.">
        <title>Characterization and optimization of production of bacterial cellulose from strain CGMCC 17276 based on whole-genome analysis.</title>
        <authorList>
            <person name="Lu T."/>
            <person name="Gao H."/>
            <person name="Liao B."/>
            <person name="Wu J."/>
            <person name="Zhang W."/>
            <person name="Huang J."/>
            <person name="Liu M."/>
            <person name="Huang J."/>
            <person name="Chang Z."/>
            <person name="Jin M."/>
            <person name="Yi Z."/>
            <person name="Jiang D."/>
        </authorList>
    </citation>
    <scope>NUCLEOTIDE SEQUENCE [LARGE SCALE GENOMIC DNA]</scope>
    <source>
        <strain evidence="1 2">CGMCC 17276</strain>
    </source>
</reference>
<dbReference type="RefSeq" id="WP_159262341.1">
    <property type="nucleotide sequence ID" value="NZ_CP041348.1"/>
</dbReference>